<feature type="compositionally biased region" description="Polar residues" evidence="1">
    <location>
        <begin position="334"/>
        <end position="343"/>
    </location>
</feature>
<feature type="region of interest" description="Disordered" evidence="1">
    <location>
        <begin position="307"/>
        <end position="349"/>
    </location>
</feature>
<organism evidence="2 3">
    <name type="scientific">Canna indica</name>
    <name type="common">Indian-shot</name>
    <dbReference type="NCBI Taxonomy" id="4628"/>
    <lineage>
        <taxon>Eukaryota</taxon>
        <taxon>Viridiplantae</taxon>
        <taxon>Streptophyta</taxon>
        <taxon>Embryophyta</taxon>
        <taxon>Tracheophyta</taxon>
        <taxon>Spermatophyta</taxon>
        <taxon>Magnoliopsida</taxon>
        <taxon>Liliopsida</taxon>
        <taxon>Zingiberales</taxon>
        <taxon>Cannaceae</taxon>
        <taxon>Canna</taxon>
    </lineage>
</organism>
<proteinExistence type="predicted"/>
<name>A0AAQ3JY03_9LILI</name>
<sequence length="370" mass="40426">MYENDESVENNHKSDEEDETIINNEELTVFTSDDANDIDYDFTETMYEDIWHHECVPLFWSAARATTQHSFNECMQKILGIHEPTYQWISQLEKEKCATFFFPDRRARPTLESAATMACAAQSMISAYSCSFPSHNRALYKPQRVKGTTRLFSSVNASSNPQDSDCNEEECAPDKEVGKVSMEWLAGEKTKVVGTFPPRSRGWTGYVEKDTAGQTNIYSVEPAVYVAENAISSGTSGTSSEGAENTLAINAGLALILIAAASSVLIQVGKNQPQVQTLEYSGPPLSYYISKFKPVQIVEAAVPPAPQTSATVEASVPPESSTSSTVETSVPPDSQISDTQEGSKPQVVPEVQVELSEIVDIQSESATNVS</sequence>
<dbReference type="InterPro" id="IPR038936">
    <property type="entry name" value="MPH1"/>
</dbReference>
<evidence type="ECO:0000256" key="1">
    <source>
        <dbReference type="SAM" id="MobiDB-lite"/>
    </source>
</evidence>
<feature type="region of interest" description="Disordered" evidence="1">
    <location>
        <begin position="1"/>
        <end position="21"/>
    </location>
</feature>
<protein>
    <submittedName>
        <fullName evidence="2">Uncharacterized protein</fullName>
    </submittedName>
</protein>
<feature type="compositionally biased region" description="Low complexity" evidence="1">
    <location>
        <begin position="312"/>
        <end position="332"/>
    </location>
</feature>
<dbReference type="Proteomes" id="UP001327560">
    <property type="component" value="Chromosome 2"/>
</dbReference>
<gene>
    <name evidence="2" type="ORF">Cni_G06087</name>
</gene>
<dbReference type="EMBL" id="CP136891">
    <property type="protein sequence ID" value="WOK97379.1"/>
    <property type="molecule type" value="Genomic_DNA"/>
</dbReference>
<dbReference type="PANTHER" id="PTHR35753">
    <property type="entry name" value="PROTEIN MAINTENANCE OF PSII UNDER HIGH LIGHT 1"/>
    <property type="match status" value="1"/>
</dbReference>
<dbReference type="PANTHER" id="PTHR35753:SF2">
    <property type="entry name" value="PROTEIN MAINTENANCE OF PSII UNDER HIGH LIGHT 1"/>
    <property type="match status" value="1"/>
</dbReference>
<evidence type="ECO:0000313" key="3">
    <source>
        <dbReference type="Proteomes" id="UP001327560"/>
    </source>
</evidence>
<evidence type="ECO:0000313" key="2">
    <source>
        <dbReference type="EMBL" id="WOK97379.1"/>
    </source>
</evidence>
<keyword evidence="3" id="KW-1185">Reference proteome</keyword>
<reference evidence="2 3" key="1">
    <citation type="submission" date="2023-10" db="EMBL/GenBank/DDBJ databases">
        <title>Chromosome-scale genome assembly provides insights into flower coloration mechanisms of Canna indica.</title>
        <authorList>
            <person name="Li C."/>
        </authorList>
    </citation>
    <scope>NUCLEOTIDE SEQUENCE [LARGE SCALE GENOMIC DNA]</scope>
    <source>
        <tissue evidence="2">Flower</tissue>
    </source>
</reference>
<dbReference type="AlphaFoldDB" id="A0AAQ3JY03"/>
<dbReference type="GO" id="GO:0009535">
    <property type="term" value="C:chloroplast thylakoid membrane"/>
    <property type="evidence" value="ECO:0007669"/>
    <property type="project" value="InterPro"/>
</dbReference>
<dbReference type="GO" id="GO:0061635">
    <property type="term" value="P:regulation of protein complex stability"/>
    <property type="evidence" value="ECO:0007669"/>
    <property type="project" value="InterPro"/>
</dbReference>
<accession>A0AAQ3JY03</accession>